<name>A0A941GSK2_9CHRO</name>
<dbReference type="InterPro" id="IPR001343">
    <property type="entry name" value="Hemolysn_Ca-bd"/>
</dbReference>
<dbReference type="PRINTS" id="PR00313">
    <property type="entry name" value="CABNDNGRPT"/>
</dbReference>
<protein>
    <submittedName>
        <fullName evidence="4">Calcium-binding protein</fullName>
    </submittedName>
</protein>
<dbReference type="AlphaFoldDB" id="A0A941GSK2"/>
<organism evidence="4 5">
    <name type="scientific">Gomphosphaeria aponina SAG 52.96 = DSM 107014</name>
    <dbReference type="NCBI Taxonomy" id="1521640"/>
    <lineage>
        <taxon>Bacteria</taxon>
        <taxon>Bacillati</taxon>
        <taxon>Cyanobacteriota</taxon>
        <taxon>Cyanophyceae</taxon>
        <taxon>Oscillatoriophycideae</taxon>
        <taxon>Chroococcales</taxon>
        <taxon>Gomphosphaeriaceae</taxon>
        <taxon>Gomphosphaeria</taxon>
    </lineage>
</organism>
<dbReference type="EMBL" id="JADQBC010000026">
    <property type="protein sequence ID" value="MBR8827297.1"/>
    <property type="molecule type" value="Genomic_DNA"/>
</dbReference>
<dbReference type="GO" id="GO:0005509">
    <property type="term" value="F:calcium ion binding"/>
    <property type="evidence" value="ECO:0007669"/>
    <property type="project" value="InterPro"/>
</dbReference>
<dbReference type="Pfam" id="PF00353">
    <property type="entry name" value="HemolysinCabind"/>
    <property type="match status" value="2"/>
</dbReference>
<dbReference type="SUPFAM" id="SSF51120">
    <property type="entry name" value="beta-Roll"/>
    <property type="match status" value="2"/>
</dbReference>
<dbReference type="InterPro" id="IPR011049">
    <property type="entry name" value="Serralysin-like_metalloprot_C"/>
</dbReference>
<sequence length="274" mass="28383">MSTVVDPDFTLEDGEPLLDDDGNIIGYVIEVPEGGAIDPETGLPSGGSGVNGSELNDSIIGGVGSMDTVDAGLGNDSIKGRGDRDSLFGSLGDDSIRGGGGADFLLGGKDNDVVKGIKGNDTANGGVGDDFMKGNAGDDLLLGGAGKDTMGGGAGNDTLFGKGSDLLKGGAGEDTFVFEFSPAQEGDPAAWGDPRPYGRESIIRDFNGAEGDKIEIFGLDAENPNQVTYNSNTGVLKVDGIKFVQLNEPTDFNLKNDVKIFTEEFTLDDEFEFF</sequence>
<evidence type="ECO:0000256" key="3">
    <source>
        <dbReference type="SAM" id="MobiDB-lite"/>
    </source>
</evidence>
<dbReference type="Gene3D" id="2.150.10.10">
    <property type="entry name" value="Serralysin-like metalloprotease, C-terminal"/>
    <property type="match status" value="2"/>
</dbReference>
<comment type="subcellular location">
    <subcellularLocation>
        <location evidence="1">Secreted</location>
    </subcellularLocation>
</comment>
<dbReference type="InterPro" id="IPR050557">
    <property type="entry name" value="RTX_toxin/Mannuronan_C5-epim"/>
</dbReference>
<gene>
    <name evidence="4" type="ORF">DSM107014_05225</name>
</gene>
<dbReference type="GO" id="GO:0005576">
    <property type="term" value="C:extracellular region"/>
    <property type="evidence" value="ECO:0007669"/>
    <property type="project" value="UniProtKB-SubCell"/>
</dbReference>
<reference evidence="4" key="1">
    <citation type="submission" date="2021-02" db="EMBL/GenBank/DDBJ databases">
        <title>Metagenome analyses of Stigonema ocellatum DSM 106950, Chlorogloea purpurea SAG 13.99 and Gomphosphaeria aponina DSM 107014.</title>
        <authorList>
            <person name="Marter P."/>
            <person name="Huang S."/>
        </authorList>
    </citation>
    <scope>NUCLEOTIDE SEQUENCE</scope>
    <source>
        <strain evidence="4">JP213</strain>
    </source>
</reference>
<dbReference type="PANTHER" id="PTHR38340:SF1">
    <property type="entry name" value="S-LAYER PROTEIN"/>
    <property type="match status" value="1"/>
</dbReference>
<keyword evidence="2" id="KW-0964">Secreted</keyword>
<dbReference type="PANTHER" id="PTHR38340">
    <property type="entry name" value="S-LAYER PROTEIN"/>
    <property type="match status" value="1"/>
</dbReference>
<accession>A0A941GSK2</accession>
<feature type="region of interest" description="Disordered" evidence="3">
    <location>
        <begin position="35"/>
        <end position="56"/>
    </location>
</feature>
<evidence type="ECO:0000313" key="5">
    <source>
        <dbReference type="Proteomes" id="UP000767446"/>
    </source>
</evidence>
<evidence type="ECO:0000256" key="2">
    <source>
        <dbReference type="ARBA" id="ARBA00022525"/>
    </source>
</evidence>
<comment type="caution">
    <text evidence="4">The sequence shown here is derived from an EMBL/GenBank/DDBJ whole genome shotgun (WGS) entry which is preliminary data.</text>
</comment>
<dbReference type="Proteomes" id="UP000767446">
    <property type="component" value="Unassembled WGS sequence"/>
</dbReference>
<proteinExistence type="predicted"/>
<evidence type="ECO:0000313" key="4">
    <source>
        <dbReference type="EMBL" id="MBR8827297.1"/>
    </source>
</evidence>
<evidence type="ECO:0000256" key="1">
    <source>
        <dbReference type="ARBA" id="ARBA00004613"/>
    </source>
</evidence>